<dbReference type="OrthoDB" id="75169at2759"/>
<dbReference type="Proteomes" id="UP000504606">
    <property type="component" value="Unplaced"/>
</dbReference>
<dbReference type="InterPro" id="IPR036867">
    <property type="entry name" value="R3H_dom_sf"/>
</dbReference>
<dbReference type="RefSeq" id="XP_026286370.1">
    <property type="nucleotide sequence ID" value="XM_026430585.2"/>
</dbReference>
<accession>A0A6J1T432</accession>
<dbReference type="PANTHER" id="PTHR32019">
    <property type="entry name" value="R3H DOMAIN-CONTAINING PROTEIN 4"/>
    <property type="match status" value="1"/>
</dbReference>
<name>A0A6J1T432_FRAOC</name>
<dbReference type="KEGG" id="foc:113212020"/>
<dbReference type="GO" id="GO:0003676">
    <property type="term" value="F:nucleic acid binding"/>
    <property type="evidence" value="ECO:0007669"/>
    <property type="project" value="InterPro"/>
</dbReference>
<dbReference type="GeneID" id="113212020"/>
<feature type="domain" description="R3H-associated N-terminal" evidence="2">
    <location>
        <begin position="71"/>
        <end position="177"/>
    </location>
</feature>
<keyword evidence="3" id="KW-1185">Reference proteome</keyword>
<proteinExistence type="predicted"/>
<reference evidence="4" key="1">
    <citation type="submission" date="2025-08" db="UniProtKB">
        <authorList>
            <consortium name="RefSeq"/>
        </authorList>
    </citation>
    <scope>IDENTIFICATION</scope>
    <source>
        <tissue evidence="4">Whole organism</tissue>
    </source>
</reference>
<sequence>MGLISKEDRVKGLFNASSAESLHIPSDPPSEDELPPPAPVLINLHHNHHPPGPKPRVRPIPTAFFHLRKCLGKKKSRRYQDVSSLMTLVEEDEFGEVSITDLAPCHDTQFAQLLNDRSSMAKWNEFAESSEEAQQRFLNQFCERGQIKHKKGSNGEILSGEDAFQNIDVSLRTVLRKSKVPLGLLSYMEEKLTTFFLEQPLEIFISENLSSFERLLLHAISQYHQLFSHSFDAADDSNGRYVKVVNPHQDFRVPVLSLVDFLSIRKDM</sequence>
<feature type="region of interest" description="Disordered" evidence="1">
    <location>
        <begin position="20"/>
        <end position="56"/>
    </location>
</feature>
<evidence type="ECO:0000256" key="1">
    <source>
        <dbReference type="SAM" id="MobiDB-lite"/>
    </source>
</evidence>
<protein>
    <submittedName>
        <fullName evidence="4">R3H domain-containing protein 4-like</fullName>
    </submittedName>
</protein>
<dbReference type="PANTHER" id="PTHR32019:SF2">
    <property type="entry name" value="R3H DOMAIN-CONTAINING PROTEIN 4"/>
    <property type="match status" value="1"/>
</dbReference>
<evidence type="ECO:0000313" key="3">
    <source>
        <dbReference type="Proteomes" id="UP000504606"/>
    </source>
</evidence>
<dbReference type="AlphaFoldDB" id="A0A6J1T432"/>
<evidence type="ECO:0000259" key="2">
    <source>
        <dbReference type="Pfam" id="PF13902"/>
    </source>
</evidence>
<feature type="compositionally biased region" description="Basic residues" evidence="1">
    <location>
        <begin position="45"/>
        <end position="56"/>
    </location>
</feature>
<dbReference type="InterPro" id="IPR039629">
    <property type="entry name" value="R3HDM4"/>
</dbReference>
<organism evidence="3 4">
    <name type="scientific">Frankliniella occidentalis</name>
    <name type="common">Western flower thrips</name>
    <name type="synonym">Euthrips occidentalis</name>
    <dbReference type="NCBI Taxonomy" id="133901"/>
    <lineage>
        <taxon>Eukaryota</taxon>
        <taxon>Metazoa</taxon>
        <taxon>Ecdysozoa</taxon>
        <taxon>Arthropoda</taxon>
        <taxon>Hexapoda</taxon>
        <taxon>Insecta</taxon>
        <taxon>Pterygota</taxon>
        <taxon>Neoptera</taxon>
        <taxon>Paraneoptera</taxon>
        <taxon>Thysanoptera</taxon>
        <taxon>Terebrantia</taxon>
        <taxon>Thripoidea</taxon>
        <taxon>Thripidae</taxon>
        <taxon>Frankliniella</taxon>
    </lineage>
</organism>
<dbReference type="Pfam" id="PF13902">
    <property type="entry name" value="R3H-assoc"/>
    <property type="match status" value="1"/>
</dbReference>
<gene>
    <name evidence="4" type="primary">LOC113212020</name>
</gene>
<evidence type="ECO:0000313" key="4">
    <source>
        <dbReference type="RefSeq" id="XP_026286370.1"/>
    </source>
</evidence>
<dbReference type="Gene3D" id="3.30.1370.50">
    <property type="entry name" value="R3H-like domain"/>
    <property type="match status" value="1"/>
</dbReference>
<dbReference type="InterPro" id="IPR025952">
    <property type="entry name" value="R3H-assoc_dom"/>
</dbReference>
<dbReference type="SUPFAM" id="SSF82708">
    <property type="entry name" value="R3H domain"/>
    <property type="match status" value="1"/>
</dbReference>